<dbReference type="STRING" id="9986.ENSOCUP00000031904"/>
<name>A0A5F9CEB0_RABIT</name>
<proteinExistence type="inferred from homology"/>
<sequence>MPHQVIGRARKHPSLTPLFIHGAGGPGAALDVTCLALFNPDVSWDRKNNLEPWNPLGPTELGDCELEQTEERRPRLLMKRSAAPLLRRKVSQKLFTRFPT</sequence>
<keyword evidence="8" id="KW-0496">Mitochondrion</keyword>
<keyword evidence="4" id="KW-0812">Transmembrane</keyword>
<keyword evidence="13" id="KW-1185">Reference proteome</keyword>
<dbReference type="AlphaFoldDB" id="A0A5F9CEB0"/>
<keyword evidence="2" id="KW-0813">Transport</keyword>
<keyword evidence="6" id="KW-0249">Electron transport</keyword>
<dbReference type="GeneTree" id="ENSGT00980000203156"/>
<dbReference type="GO" id="GO:0005743">
    <property type="term" value="C:mitochondrial inner membrane"/>
    <property type="evidence" value="ECO:0007669"/>
    <property type="project" value="UniProtKB-SubCell"/>
</dbReference>
<comment type="subcellular location">
    <subcellularLocation>
        <location evidence="1">Mitochondrion inner membrane</location>
        <topology evidence="1">Single-pass membrane protein</topology>
    </subcellularLocation>
</comment>
<organism evidence="12 13">
    <name type="scientific">Oryctolagus cuniculus</name>
    <name type="common">Rabbit</name>
    <dbReference type="NCBI Taxonomy" id="9986"/>
    <lineage>
        <taxon>Eukaryota</taxon>
        <taxon>Metazoa</taxon>
        <taxon>Chordata</taxon>
        <taxon>Craniata</taxon>
        <taxon>Vertebrata</taxon>
        <taxon>Euteleostomi</taxon>
        <taxon>Mammalia</taxon>
        <taxon>Eutheria</taxon>
        <taxon>Euarchontoglires</taxon>
        <taxon>Glires</taxon>
        <taxon>Lagomorpha</taxon>
        <taxon>Leporidae</taxon>
        <taxon>Oryctolagus</taxon>
    </lineage>
</organism>
<comment type="similarity">
    <text evidence="10">Belongs to the complex IV NDUFA4 subunit family.</text>
</comment>
<dbReference type="PANTHER" id="PTHR14256">
    <property type="entry name" value="NADH-UBIQUINONE OXIDOREDUCTASE MLRQ SUBUNIT"/>
    <property type="match status" value="1"/>
</dbReference>
<dbReference type="PANTHER" id="PTHR14256:SF4">
    <property type="entry name" value="CYTOCHROME C OXIDASE SUBUNIT NDUFA4"/>
    <property type="match status" value="1"/>
</dbReference>
<dbReference type="InterPro" id="IPR010530">
    <property type="entry name" value="B12D"/>
</dbReference>
<evidence type="ECO:0000256" key="10">
    <source>
        <dbReference type="ARBA" id="ARBA00038186"/>
    </source>
</evidence>
<evidence type="ECO:0000256" key="8">
    <source>
        <dbReference type="ARBA" id="ARBA00023128"/>
    </source>
</evidence>
<evidence type="ECO:0000256" key="1">
    <source>
        <dbReference type="ARBA" id="ARBA00004434"/>
    </source>
</evidence>
<evidence type="ECO:0000313" key="12">
    <source>
        <dbReference type="Ensembl" id="ENSOCUP00000031904.1"/>
    </source>
</evidence>
<evidence type="ECO:0000313" key="13">
    <source>
        <dbReference type="Proteomes" id="UP000001811"/>
    </source>
</evidence>
<evidence type="ECO:0000256" key="3">
    <source>
        <dbReference type="ARBA" id="ARBA00022660"/>
    </source>
</evidence>
<dbReference type="Proteomes" id="UP000001811">
    <property type="component" value="Chromosome 3"/>
</dbReference>
<protein>
    <recommendedName>
        <fullName evidence="11">Cytochrome c oxidase subunit NDUFA4</fullName>
    </recommendedName>
</protein>
<evidence type="ECO:0000256" key="9">
    <source>
        <dbReference type="ARBA" id="ARBA00023136"/>
    </source>
</evidence>
<keyword evidence="9" id="KW-0472">Membrane</keyword>
<evidence type="ECO:0000256" key="6">
    <source>
        <dbReference type="ARBA" id="ARBA00022982"/>
    </source>
</evidence>
<evidence type="ECO:0000256" key="2">
    <source>
        <dbReference type="ARBA" id="ARBA00022448"/>
    </source>
</evidence>
<accession>A0A5F9CEB0</accession>
<keyword evidence="3" id="KW-0679">Respiratory chain</keyword>
<keyword evidence="5" id="KW-0999">Mitochondrion inner membrane</keyword>
<dbReference type="SMR" id="A0A5F9CEB0"/>
<dbReference type="Ensembl" id="ENSOCUT00000057518.1">
    <property type="protein sequence ID" value="ENSOCUP00000031904.1"/>
    <property type="gene ID" value="ENSOCUG00000030136.1"/>
</dbReference>
<reference evidence="12 13" key="1">
    <citation type="journal article" date="2011" name="Nature">
        <title>A high-resolution map of human evolutionary constraint using 29 mammals.</title>
        <authorList>
            <person name="Lindblad-Toh K."/>
            <person name="Garber M."/>
            <person name="Zuk O."/>
            <person name="Lin M.F."/>
            <person name="Parker B.J."/>
            <person name="Washietl S."/>
            <person name="Kheradpour P."/>
            <person name="Ernst J."/>
            <person name="Jordan G."/>
            <person name="Mauceli E."/>
            <person name="Ward L.D."/>
            <person name="Lowe C.B."/>
            <person name="Holloway A.K."/>
            <person name="Clamp M."/>
            <person name="Gnerre S."/>
            <person name="Alfoldi J."/>
            <person name="Beal K."/>
            <person name="Chang J."/>
            <person name="Clawson H."/>
            <person name="Cuff J."/>
            <person name="Di Palma F."/>
            <person name="Fitzgerald S."/>
            <person name="Flicek P."/>
            <person name="Guttman M."/>
            <person name="Hubisz M.J."/>
            <person name="Jaffe D.B."/>
            <person name="Jungreis I."/>
            <person name="Kent W.J."/>
            <person name="Kostka D."/>
            <person name="Lara M."/>
            <person name="Martins A.L."/>
            <person name="Massingham T."/>
            <person name="Moltke I."/>
            <person name="Raney B.J."/>
            <person name="Rasmussen M.D."/>
            <person name="Robinson J."/>
            <person name="Stark A."/>
            <person name="Vilella A.J."/>
            <person name="Wen J."/>
            <person name="Xie X."/>
            <person name="Zody M.C."/>
            <person name="Baldwin J."/>
            <person name="Bloom T."/>
            <person name="Chin C.W."/>
            <person name="Heiman D."/>
            <person name="Nicol R."/>
            <person name="Nusbaum C."/>
            <person name="Young S."/>
            <person name="Wilkinson J."/>
            <person name="Worley K.C."/>
            <person name="Kovar C.L."/>
            <person name="Muzny D.M."/>
            <person name="Gibbs R.A."/>
            <person name="Cree A."/>
            <person name="Dihn H.H."/>
            <person name="Fowler G."/>
            <person name="Jhangiani S."/>
            <person name="Joshi V."/>
            <person name="Lee S."/>
            <person name="Lewis L.R."/>
            <person name="Nazareth L.V."/>
            <person name="Okwuonu G."/>
            <person name="Santibanez J."/>
            <person name="Warren W.C."/>
            <person name="Mardis E.R."/>
            <person name="Weinstock G.M."/>
            <person name="Wilson R.K."/>
            <person name="Delehaunty K."/>
            <person name="Dooling D."/>
            <person name="Fronik C."/>
            <person name="Fulton L."/>
            <person name="Fulton B."/>
            <person name="Graves T."/>
            <person name="Minx P."/>
            <person name="Sodergren E."/>
            <person name="Birney E."/>
            <person name="Margulies E.H."/>
            <person name="Herrero J."/>
            <person name="Green E.D."/>
            <person name="Haussler D."/>
            <person name="Siepel A."/>
            <person name="Goldman N."/>
            <person name="Pollard K.S."/>
            <person name="Pedersen J.S."/>
            <person name="Lander E.S."/>
            <person name="Kellis M."/>
        </authorList>
    </citation>
    <scope>NUCLEOTIDE SEQUENCE [LARGE SCALE GENOMIC DNA]</scope>
    <source>
        <strain evidence="12 13">Thorbecke inbred</strain>
    </source>
</reference>
<evidence type="ECO:0000256" key="4">
    <source>
        <dbReference type="ARBA" id="ARBA00022692"/>
    </source>
</evidence>
<dbReference type="Pfam" id="PF06522">
    <property type="entry name" value="B12D"/>
    <property type="match status" value="1"/>
</dbReference>
<reference evidence="12" key="3">
    <citation type="submission" date="2025-09" db="UniProtKB">
        <authorList>
            <consortium name="Ensembl"/>
        </authorList>
    </citation>
    <scope>IDENTIFICATION</scope>
    <source>
        <strain evidence="12">Thorbecke</strain>
    </source>
</reference>
<evidence type="ECO:0000256" key="7">
    <source>
        <dbReference type="ARBA" id="ARBA00022989"/>
    </source>
</evidence>
<evidence type="ECO:0000256" key="5">
    <source>
        <dbReference type="ARBA" id="ARBA00022792"/>
    </source>
</evidence>
<dbReference type="InParanoid" id="A0A5F9CEB0"/>
<evidence type="ECO:0000256" key="11">
    <source>
        <dbReference type="ARBA" id="ARBA00041121"/>
    </source>
</evidence>
<dbReference type="Bgee" id="ENSOCUG00000030136">
    <property type="expression patterns" value="Expressed in blood and 1 other cell type or tissue"/>
</dbReference>
<keyword evidence="7" id="KW-1133">Transmembrane helix</keyword>
<reference evidence="12" key="2">
    <citation type="submission" date="2025-08" db="UniProtKB">
        <authorList>
            <consortium name="Ensembl"/>
        </authorList>
    </citation>
    <scope>IDENTIFICATION</scope>
    <source>
        <strain evidence="12">Thorbecke</strain>
    </source>
</reference>
<dbReference type="EMBL" id="AAGW02013278">
    <property type="status" value="NOT_ANNOTATED_CDS"/>
    <property type="molecule type" value="Genomic_DNA"/>
</dbReference>